<dbReference type="InterPro" id="IPR000182">
    <property type="entry name" value="GNAT_dom"/>
</dbReference>
<dbReference type="CDD" id="cd04301">
    <property type="entry name" value="NAT_SF"/>
    <property type="match status" value="1"/>
</dbReference>
<keyword evidence="2" id="KW-0808">Transferase</keyword>
<proteinExistence type="predicted"/>
<feature type="domain" description="N-acetyltransferase" evidence="1">
    <location>
        <begin position="134"/>
        <end position="280"/>
    </location>
</feature>
<name>A0A369BK53_9FIRM</name>
<dbReference type="RefSeq" id="WP_114296192.1">
    <property type="nucleotide sequence ID" value="NZ_QPJT01000002.1"/>
</dbReference>
<accession>A0A369BK53</accession>
<organism evidence="2 3">
    <name type="scientific">Anaerobacterium chartisolvens</name>
    <dbReference type="NCBI Taxonomy" id="1297424"/>
    <lineage>
        <taxon>Bacteria</taxon>
        <taxon>Bacillati</taxon>
        <taxon>Bacillota</taxon>
        <taxon>Clostridia</taxon>
        <taxon>Eubacteriales</taxon>
        <taxon>Oscillospiraceae</taxon>
        <taxon>Anaerobacterium</taxon>
    </lineage>
</organism>
<dbReference type="SUPFAM" id="SSF55729">
    <property type="entry name" value="Acyl-CoA N-acyltransferases (Nat)"/>
    <property type="match status" value="1"/>
</dbReference>
<dbReference type="InterPro" id="IPR022525">
    <property type="entry name" value="GNAT_AblB"/>
</dbReference>
<dbReference type="Gene3D" id="3.40.630.30">
    <property type="match status" value="1"/>
</dbReference>
<evidence type="ECO:0000259" key="1">
    <source>
        <dbReference type="PROSITE" id="PS51186"/>
    </source>
</evidence>
<comment type="caution">
    <text evidence="2">The sequence shown here is derived from an EMBL/GenBank/DDBJ whole genome shotgun (WGS) entry which is preliminary data.</text>
</comment>
<dbReference type="EMBL" id="QPJT01000002">
    <property type="protein sequence ID" value="RCX20074.1"/>
    <property type="molecule type" value="Genomic_DNA"/>
</dbReference>
<dbReference type="NCBIfam" id="TIGR03827">
    <property type="entry name" value="GNAT_ablB"/>
    <property type="match status" value="1"/>
</dbReference>
<sequence length="294" mass="33119">MAEIESPQYGFPIVLEEEGLAANVYADLHNQRIKLLDYTGKVEGLPGKLILLCKKYRLGKVICTIPERSITNFLDAGYLEEGMMDGYFKGVKGYCLSYFADKKRLVSKNTDEEDRIVRKANEVKNQFVFRQSSFQVRTALPDDADSVANLFKEVFKTYPTPMDNPDYIKKVMGEHVLFKVALADGKLVSTASADIDPQMLHAEITDCATLPEYRGQGLLSQLVYHLEQELSAKGFKTFYSLSRALSGGINIVLSKHGYTYSGRLVNNCNIMGTFEDMNIWVKSMVQIAYPNKAR</sequence>
<evidence type="ECO:0000313" key="3">
    <source>
        <dbReference type="Proteomes" id="UP000253034"/>
    </source>
</evidence>
<keyword evidence="3" id="KW-1185">Reference proteome</keyword>
<reference evidence="2 3" key="1">
    <citation type="submission" date="2018-07" db="EMBL/GenBank/DDBJ databases">
        <title>Genomic Encyclopedia of Type Strains, Phase IV (KMG-IV): sequencing the most valuable type-strain genomes for metagenomic binning, comparative biology and taxonomic classification.</title>
        <authorList>
            <person name="Goeker M."/>
        </authorList>
    </citation>
    <scope>NUCLEOTIDE SEQUENCE [LARGE SCALE GENOMIC DNA]</scope>
    <source>
        <strain evidence="2 3">DSM 27016</strain>
    </source>
</reference>
<dbReference type="PROSITE" id="PS51186">
    <property type="entry name" value="GNAT"/>
    <property type="match status" value="1"/>
</dbReference>
<evidence type="ECO:0000313" key="2">
    <source>
        <dbReference type="EMBL" id="RCX20074.1"/>
    </source>
</evidence>
<dbReference type="GO" id="GO:0008080">
    <property type="term" value="F:N-acetyltransferase activity"/>
    <property type="evidence" value="ECO:0007669"/>
    <property type="project" value="InterPro"/>
</dbReference>
<dbReference type="AlphaFoldDB" id="A0A369BK53"/>
<dbReference type="OrthoDB" id="9790652at2"/>
<dbReference type="Proteomes" id="UP000253034">
    <property type="component" value="Unassembled WGS sequence"/>
</dbReference>
<gene>
    <name evidence="2" type="ORF">DFR58_102143</name>
</gene>
<dbReference type="Pfam" id="PF00583">
    <property type="entry name" value="Acetyltransf_1"/>
    <property type="match status" value="1"/>
</dbReference>
<dbReference type="InterPro" id="IPR016181">
    <property type="entry name" value="Acyl_CoA_acyltransferase"/>
</dbReference>
<protein>
    <submittedName>
        <fullName evidence="2">Beta-lysine acetyltransferase</fullName>
    </submittedName>
</protein>